<evidence type="ECO:0000313" key="4">
    <source>
        <dbReference type="Proteomes" id="UP000708208"/>
    </source>
</evidence>
<dbReference type="EMBL" id="CAJVCH010120997">
    <property type="protein sequence ID" value="CAG7725382.1"/>
    <property type="molecule type" value="Genomic_DNA"/>
</dbReference>
<protein>
    <recommendedName>
        <fullName evidence="2">Formin GTPase-binding domain-containing protein</fullName>
    </recommendedName>
</protein>
<gene>
    <name evidence="3" type="ORF">AFUS01_LOCUS14339</name>
</gene>
<evidence type="ECO:0000256" key="1">
    <source>
        <dbReference type="SAM" id="MobiDB-lite"/>
    </source>
</evidence>
<dbReference type="Pfam" id="PF06371">
    <property type="entry name" value="Drf_GBD"/>
    <property type="match status" value="1"/>
</dbReference>
<comment type="caution">
    <text evidence="3">The sequence shown here is derived from an EMBL/GenBank/DDBJ whole genome shotgun (WGS) entry which is preliminary data.</text>
</comment>
<dbReference type="GO" id="GO:0031267">
    <property type="term" value="F:small GTPase binding"/>
    <property type="evidence" value="ECO:0007669"/>
    <property type="project" value="InterPro"/>
</dbReference>
<dbReference type="GO" id="GO:0016477">
    <property type="term" value="P:cell migration"/>
    <property type="evidence" value="ECO:0007669"/>
    <property type="project" value="TreeGrafter"/>
</dbReference>
<dbReference type="PANTHER" id="PTHR45857:SF4">
    <property type="entry name" value="FORMIN-LIKE PROTEIN"/>
    <property type="match status" value="1"/>
</dbReference>
<dbReference type="Proteomes" id="UP000708208">
    <property type="component" value="Unassembled WGS sequence"/>
</dbReference>
<dbReference type="OrthoDB" id="1668162at2759"/>
<dbReference type="InterPro" id="IPR043592">
    <property type="entry name" value="FMNL_animal"/>
</dbReference>
<dbReference type="GO" id="GO:0008360">
    <property type="term" value="P:regulation of cell shape"/>
    <property type="evidence" value="ECO:0007669"/>
    <property type="project" value="TreeGrafter"/>
</dbReference>
<feature type="region of interest" description="Disordered" evidence="1">
    <location>
        <begin position="154"/>
        <end position="186"/>
    </location>
</feature>
<evidence type="ECO:0000313" key="3">
    <source>
        <dbReference type="EMBL" id="CAG7725382.1"/>
    </source>
</evidence>
<feature type="compositionally biased region" description="Polar residues" evidence="1">
    <location>
        <begin position="161"/>
        <end position="173"/>
    </location>
</feature>
<accession>A0A8J2JWM7</accession>
<dbReference type="GO" id="GO:0051015">
    <property type="term" value="F:actin filament binding"/>
    <property type="evidence" value="ECO:0007669"/>
    <property type="project" value="TreeGrafter"/>
</dbReference>
<sequence>MFCEFLLAHPWEALGIATGIGGGSVWLARPVVRCVVGITFGLGLGITRNVLPGMEWWVNRTIATVDKGAGGVRDWATRVWHMYANDCGNEEFSPLQNVTTGQTIQDFGRIEEEEKDKGGQQCGGSKEEDEDGLGDDGLCTTLYNNSSGGSSNLKNGIMGSVKSSGGAPTTINNRRSRQSRHLSKLSMGDDRDDIHVCILCLRAIMDNEHGVNMVIQKQEFINVIALSLRYRSLRTNALVPEILAAVCLV</sequence>
<dbReference type="InterPro" id="IPR010473">
    <property type="entry name" value="GTPase-bd"/>
</dbReference>
<feature type="compositionally biased region" description="Basic residues" evidence="1">
    <location>
        <begin position="174"/>
        <end position="183"/>
    </location>
</feature>
<dbReference type="AlphaFoldDB" id="A0A8J2JWM7"/>
<dbReference type="SMART" id="SM01140">
    <property type="entry name" value="Drf_GBD"/>
    <property type="match status" value="1"/>
</dbReference>
<organism evidence="3 4">
    <name type="scientific">Allacma fusca</name>
    <dbReference type="NCBI Taxonomy" id="39272"/>
    <lineage>
        <taxon>Eukaryota</taxon>
        <taxon>Metazoa</taxon>
        <taxon>Ecdysozoa</taxon>
        <taxon>Arthropoda</taxon>
        <taxon>Hexapoda</taxon>
        <taxon>Collembola</taxon>
        <taxon>Symphypleona</taxon>
        <taxon>Sminthuridae</taxon>
        <taxon>Allacma</taxon>
    </lineage>
</organism>
<reference evidence="3" key="1">
    <citation type="submission" date="2021-06" db="EMBL/GenBank/DDBJ databases">
        <authorList>
            <person name="Hodson N. C."/>
            <person name="Mongue J. A."/>
            <person name="Jaron S. K."/>
        </authorList>
    </citation>
    <scope>NUCLEOTIDE SEQUENCE</scope>
</reference>
<keyword evidence="4" id="KW-1185">Reference proteome</keyword>
<name>A0A8J2JWM7_9HEXA</name>
<feature type="region of interest" description="Disordered" evidence="1">
    <location>
        <begin position="112"/>
        <end position="135"/>
    </location>
</feature>
<evidence type="ECO:0000259" key="2">
    <source>
        <dbReference type="SMART" id="SM01140"/>
    </source>
</evidence>
<dbReference type="PANTHER" id="PTHR45857">
    <property type="entry name" value="FORMIN-LIKE PROTEIN"/>
    <property type="match status" value="1"/>
</dbReference>
<dbReference type="GO" id="GO:0030866">
    <property type="term" value="P:cortical actin cytoskeleton organization"/>
    <property type="evidence" value="ECO:0007669"/>
    <property type="project" value="TreeGrafter"/>
</dbReference>
<feature type="domain" description="Formin GTPase-binding" evidence="2">
    <location>
        <begin position="72"/>
        <end position="248"/>
    </location>
</feature>
<dbReference type="GO" id="GO:0005829">
    <property type="term" value="C:cytosol"/>
    <property type="evidence" value="ECO:0007669"/>
    <property type="project" value="TreeGrafter"/>
</dbReference>
<proteinExistence type="predicted"/>